<comment type="caution">
    <text evidence="1">The sequence shown here is derived from an EMBL/GenBank/DDBJ whole genome shotgun (WGS) entry which is preliminary data.</text>
</comment>
<dbReference type="Proteomes" id="UP000614996">
    <property type="component" value="Unassembled WGS sequence"/>
</dbReference>
<proteinExistence type="predicted"/>
<name>A0A8J4A8V3_9ACTN</name>
<dbReference type="EMBL" id="BOPO01000006">
    <property type="protein sequence ID" value="GIL25445.1"/>
    <property type="molecule type" value="Genomic_DNA"/>
</dbReference>
<dbReference type="RefSeq" id="WP_207123059.1">
    <property type="nucleotide sequence ID" value="NZ_BOPO01000006.1"/>
</dbReference>
<reference evidence="2" key="1">
    <citation type="journal article" date="2021" name="Int. J. Syst. Evol. Microbiol.">
        <title>Actinocatenispora comari sp. nov., an endophytic actinomycete isolated from aerial parts of Comarum salesowianum.</title>
        <authorList>
            <person name="Oyunbileg N."/>
            <person name="Iizaka Y."/>
            <person name="Hamada M."/>
            <person name="Davaapurev B.O."/>
            <person name="Fukumoto A."/>
            <person name="Tsetseg B."/>
            <person name="Kato F."/>
            <person name="Tamura T."/>
            <person name="Batkhuu J."/>
            <person name="Anzai Y."/>
        </authorList>
    </citation>
    <scope>NUCLEOTIDE SEQUENCE [LARGE SCALE GENOMIC DNA]</scope>
    <source>
        <strain evidence="2">NUM-2625</strain>
    </source>
</reference>
<sequence>MAAKGPQPPDRIVRFGVGPIARRRAMALADRLRGRRTPAAALFKLEYGGWVVAIYRGTLPAEPPWRHHDDAD</sequence>
<keyword evidence="2" id="KW-1185">Reference proteome</keyword>
<accession>A0A8J4A8V3</accession>
<protein>
    <submittedName>
        <fullName evidence="1">Uncharacterized protein</fullName>
    </submittedName>
</protein>
<evidence type="ECO:0000313" key="1">
    <source>
        <dbReference type="EMBL" id="GIL25445.1"/>
    </source>
</evidence>
<organism evidence="1 2">
    <name type="scientific">Actinocatenispora comari</name>
    <dbReference type="NCBI Taxonomy" id="2807577"/>
    <lineage>
        <taxon>Bacteria</taxon>
        <taxon>Bacillati</taxon>
        <taxon>Actinomycetota</taxon>
        <taxon>Actinomycetes</taxon>
        <taxon>Micromonosporales</taxon>
        <taxon>Micromonosporaceae</taxon>
        <taxon>Actinocatenispora</taxon>
    </lineage>
</organism>
<evidence type="ECO:0000313" key="2">
    <source>
        <dbReference type="Proteomes" id="UP000614996"/>
    </source>
</evidence>
<gene>
    <name evidence="1" type="ORF">NUM_07000</name>
</gene>
<dbReference type="AlphaFoldDB" id="A0A8J4A8V3"/>